<evidence type="ECO:0000256" key="5">
    <source>
        <dbReference type="ARBA" id="ARBA00023163"/>
    </source>
</evidence>
<dbReference type="InterPro" id="IPR006110">
    <property type="entry name" value="Pol_omega/Rpo6/RPB6"/>
</dbReference>
<keyword evidence="5" id="KW-0804">Transcription</keyword>
<dbReference type="EC" id="2.7.7.6" evidence="2"/>
<evidence type="ECO:0000313" key="10">
    <source>
        <dbReference type="Proteomes" id="UP001595526"/>
    </source>
</evidence>
<evidence type="ECO:0000256" key="2">
    <source>
        <dbReference type="ARBA" id="ARBA00012418"/>
    </source>
</evidence>
<accession>A0ABV7JK64</accession>
<dbReference type="EMBL" id="JBHRTA010000016">
    <property type="protein sequence ID" value="MFC3197234.1"/>
    <property type="molecule type" value="Genomic_DNA"/>
</dbReference>
<evidence type="ECO:0000256" key="6">
    <source>
        <dbReference type="ARBA" id="ARBA00029924"/>
    </source>
</evidence>
<comment type="catalytic activity">
    <reaction evidence="8">
        <text>RNA(n) + a ribonucleoside 5'-triphosphate = RNA(n+1) + diphosphate</text>
        <dbReference type="Rhea" id="RHEA:21248"/>
        <dbReference type="Rhea" id="RHEA-COMP:14527"/>
        <dbReference type="Rhea" id="RHEA-COMP:17342"/>
        <dbReference type="ChEBI" id="CHEBI:33019"/>
        <dbReference type="ChEBI" id="CHEBI:61557"/>
        <dbReference type="ChEBI" id="CHEBI:140395"/>
        <dbReference type="EC" id="2.7.7.6"/>
    </reaction>
</comment>
<dbReference type="Pfam" id="PF01192">
    <property type="entry name" value="RNA_pol_Rpb6"/>
    <property type="match status" value="1"/>
</dbReference>
<dbReference type="Proteomes" id="UP001595526">
    <property type="component" value="Unassembled WGS sequence"/>
</dbReference>
<sequence>MSIQISKTVPNTTVTRDLRELDKKTDNIYESIVIVSKRANQIAVDMKEELNSKLAEFATTNDNLEEVFENREQIEISKHYERLPKPTLIAVDEFLNGKVYFRNPVAEKEEE</sequence>
<evidence type="ECO:0000313" key="9">
    <source>
        <dbReference type="EMBL" id="MFC3197234.1"/>
    </source>
</evidence>
<evidence type="ECO:0000256" key="1">
    <source>
        <dbReference type="ARBA" id="ARBA00006711"/>
    </source>
</evidence>
<comment type="similarity">
    <text evidence="1">Belongs to the RNA polymerase subunit omega family.</text>
</comment>
<gene>
    <name evidence="9" type="ORF">ACFOET_06390</name>
</gene>
<dbReference type="GO" id="GO:0000428">
    <property type="term" value="C:DNA-directed RNA polymerase complex"/>
    <property type="evidence" value="ECO:0007669"/>
    <property type="project" value="UniProtKB-KW"/>
</dbReference>
<proteinExistence type="inferred from homology"/>
<evidence type="ECO:0000256" key="8">
    <source>
        <dbReference type="ARBA" id="ARBA00048552"/>
    </source>
</evidence>
<evidence type="ECO:0000256" key="4">
    <source>
        <dbReference type="ARBA" id="ARBA00022478"/>
    </source>
</evidence>
<evidence type="ECO:0000256" key="3">
    <source>
        <dbReference type="ARBA" id="ARBA00013725"/>
    </source>
</evidence>
<dbReference type="InterPro" id="IPR036161">
    <property type="entry name" value="RPB6/omega-like_sf"/>
</dbReference>
<evidence type="ECO:0000256" key="7">
    <source>
        <dbReference type="ARBA" id="ARBA00030998"/>
    </source>
</evidence>
<dbReference type="SMART" id="SM01409">
    <property type="entry name" value="RNA_pol_Rpb6"/>
    <property type="match status" value="1"/>
</dbReference>
<dbReference type="Gene3D" id="3.90.940.10">
    <property type="match status" value="1"/>
</dbReference>
<keyword evidence="10" id="KW-1185">Reference proteome</keyword>
<keyword evidence="4 9" id="KW-0240">DNA-directed RNA polymerase</keyword>
<comment type="caution">
    <text evidence="9">The sequence shown here is derived from an EMBL/GenBank/DDBJ whole genome shotgun (WGS) entry which is preliminary data.</text>
</comment>
<name>A0ABV7JK64_9SPHI</name>
<reference evidence="10" key="1">
    <citation type="journal article" date="2019" name="Int. J. Syst. Evol. Microbiol.">
        <title>The Global Catalogue of Microorganisms (GCM) 10K type strain sequencing project: providing services to taxonomists for standard genome sequencing and annotation.</title>
        <authorList>
            <consortium name="The Broad Institute Genomics Platform"/>
            <consortium name="The Broad Institute Genome Sequencing Center for Infectious Disease"/>
            <person name="Wu L."/>
            <person name="Ma J."/>
        </authorList>
    </citation>
    <scope>NUCLEOTIDE SEQUENCE [LARGE SCALE GENOMIC DNA]</scope>
    <source>
        <strain evidence="10">KCTC 52416</strain>
    </source>
</reference>
<protein>
    <recommendedName>
        <fullName evidence="3">DNA-directed RNA polymerase subunit omega</fullName>
        <ecNumber evidence="2">2.7.7.6</ecNumber>
    </recommendedName>
    <alternativeName>
        <fullName evidence="7">RNA polymerase omega subunit</fullName>
    </alternativeName>
    <alternativeName>
        <fullName evidence="6">Transcriptase subunit omega</fullName>
    </alternativeName>
</protein>
<dbReference type="SUPFAM" id="SSF63562">
    <property type="entry name" value="RPB6/omega subunit-like"/>
    <property type="match status" value="1"/>
</dbReference>
<organism evidence="9 10">
    <name type="scientific">Parapedobacter deserti</name>
    <dbReference type="NCBI Taxonomy" id="1912957"/>
    <lineage>
        <taxon>Bacteria</taxon>
        <taxon>Pseudomonadati</taxon>
        <taxon>Bacteroidota</taxon>
        <taxon>Sphingobacteriia</taxon>
        <taxon>Sphingobacteriales</taxon>
        <taxon>Sphingobacteriaceae</taxon>
        <taxon>Parapedobacter</taxon>
    </lineage>
</organism>
<dbReference type="RefSeq" id="WP_379020725.1">
    <property type="nucleotide sequence ID" value="NZ_JBHRTA010000016.1"/>
</dbReference>